<dbReference type="InterPro" id="IPR015222">
    <property type="entry name" value="Tam41"/>
</dbReference>
<evidence type="ECO:0000256" key="10">
    <source>
        <dbReference type="ARBA" id="ARBA00022679"/>
    </source>
</evidence>
<evidence type="ECO:0000256" key="9">
    <source>
        <dbReference type="ARBA" id="ARBA00022516"/>
    </source>
</evidence>
<comment type="cofactor">
    <cofactor evidence="1 21">
        <name>Mg(2+)</name>
        <dbReference type="ChEBI" id="CHEBI:18420"/>
    </cofactor>
</comment>
<keyword evidence="16 21" id="KW-0472">Membrane</keyword>
<keyword evidence="13 21" id="KW-0460">Magnesium</keyword>
<evidence type="ECO:0000256" key="18">
    <source>
        <dbReference type="ARBA" id="ARBA00023264"/>
    </source>
</evidence>
<comment type="function">
    <text evidence="2 21">Catalyzes the conversion of phosphatidic acid (PA) to CDP-diacylglycerol (CDP-DAG), an essential intermediate in the synthesis of phosphatidylglycerol, cardiolipin and phosphatidylinositol.</text>
</comment>
<keyword evidence="18 21" id="KW-1208">Phospholipid metabolism</keyword>
<keyword evidence="12 21" id="KW-0999">Mitochondrion inner membrane</keyword>
<dbReference type="Pfam" id="PF09139">
    <property type="entry name" value="Tam41_Mmp37"/>
    <property type="match status" value="1"/>
</dbReference>
<dbReference type="Proteomes" id="UP001176940">
    <property type="component" value="Unassembled WGS sequence"/>
</dbReference>
<evidence type="ECO:0000256" key="11">
    <source>
        <dbReference type="ARBA" id="ARBA00022695"/>
    </source>
</evidence>
<evidence type="ECO:0000256" key="5">
    <source>
        <dbReference type="ARBA" id="ARBA00005189"/>
    </source>
</evidence>
<comment type="catalytic activity">
    <reaction evidence="21">
        <text>a 1,2-diacyl-sn-glycero-3-phosphate + CTP + H(+) = a CDP-1,2-diacyl-sn-glycerol + diphosphate</text>
        <dbReference type="Rhea" id="RHEA:16229"/>
        <dbReference type="ChEBI" id="CHEBI:15378"/>
        <dbReference type="ChEBI" id="CHEBI:33019"/>
        <dbReference type="ChEBI" id="CHEBI:37563"/>
        <dbReference type="ChEBI" id="CHEBI:58332"/>
        <dbReference type="ChEBI" id="CHEBI:58608"/>
        <dbReference type="EC" id="2.7.7.41"/>
    </reaction>
</comment>
<keyword evidence="9 21" id="KW-0444">Lipid biosynthesis</keyword>
<keyword evidence="15 21" id="KW-0496">Mitochondrion</keyword>
<comment type="similarity">
    <text evidence="6 21">Belongs to the TAM41 family.</text>
</comment>
<keyword evidence="11 21" id="KW-0548">Nucleotidyltransferase</keyword>
<evidence type="ECO:0000256" key="2">
    <source>
        <dbReference type="ARBA" id="ARBA00003203"/>
    </source>
</evidence>
<evidence type="ECO:0000256" key="4">
    <source>
        <dbReference type="ARBA" id="ARBA00005119"/>
    </source>
</evidence>
<comment type="caution">
    <text evidence="22">The sequence shown here is derived from an EMBL/GenBank/DDBJ whole genome shotgun (WGS) entry which is preliminary data.</text>
</comment>
<comment type="pathway">
    <text evidence="5">Lipid metabolism.</text>
</comment>
<evidence type="ECO:0000256" key="8">
    <source>
        <dbReference type="ARBA" id="ARBA00018337"/>
    </source>
</evidence>
<evidence type="ECO:0000256" key="6">
    <source>
        <dbReference type="ARBA" id="ARBA00005458"/>
    </source>
</evidence>
<evidence type="ECO:0000256" key="15">
    <source>
        <dbReference type="ARBA" id="ARBA00023128"/>
    </source>
</evidence>
<dbReference type="PANTHER" id="PTHR13619:SF0">
    <property type="entry name" value="PHOSPHATIDATE CYTIDYLYLTRANSFERASE, MITOCHONDRIAL"/>
    <property type="match status" value="1"/>
</dbReference>
<evidence type="ECO:0000256" key="19">
    <source>
        <dbReference type="ARBA" id="ARBA00029893"/>
    </source>
</evidence>
<accession>A0ABN9MC73</accession>
<dbReference type="PANTHER" id="PTHR13619">
    <property type="entry name" value="PHOSPHATIDATE CYTIDYLYLTRANSFERASE, MITOCHONDRIAL"/>
    <property type="match status" value="1"/>
</dbReference>
<reference evidence="22" key="1">
    <citation type="submission" date="2023-07" db="EMBL/GenBank/DDBJ databases">
        <authorList>
            <person name="Stuckert A."/>
        </authorList>
    </citation>
    <scope>NUCLEOTIDE SEQUENCE</scope>
</reference>
<comment type="pathway">
    <text evidence="4 21">Phospholipid metabolism; CDP-diacylglycerol biosynthesis; CDP-diacylglycerol from sn-glycerol 3-phosphate: step 3/3.</text>
</comment>
<keyword evidence="14 21" id="KW-0443">Lipid metabolism</keyword>
<evidence type="ECO:0000256" key="7">
    <source>
        <dbReference type="ARBA" id="ARBA00012487"/>
    </source>
</evidence>
<evidence type="ECO:0000256" key="17">
    <source>
        <dbReference type="ARBA" id="ARBA00023209"/>
    </source>
</evidence>
<organism evidence="22 23">
    <name type="scientific">Ranitomeya imitator</name>
    <name type="common">mimic poison frog</name>
    <dbReference type="NCBI Taxonomy" id="111125"/>
    <lineage>
        <taxon>Eukaryota</taxon>
        <taxon>Metazoa</taxon>
        <taxon>Chordata</taxon>
        <taxon>Craniata</taxon>
        <taxon>Vertebrata</taxon>
        <taxon>Euteleostomi</taxon>
        <taxon>Amphibia</taxon>
        <taxon>Batrachia</taxon>
        <taxon>Anura</taxon>
        <taxon>Neobatrachia</taxon>
        <taxon>Hyloidea</taxon>
        <taxon>Dendrobatidae</taxon>
        <taxon>Dendrobatinae</taxon>
        <taxon>Ranitomeya</taxon>
    </lineage>
</organism>
<keyword evidence="17 21" id="KW-0594">Phospholipid biosynthesis</keyword>
<dbReference type="EMBL" id="CAUEEQ010060115">
    <property type="protein sequence ID" value="CAJ0964345.1"/>
    <property type="molecule type" value="Genomic_DNA"/>
</dbReference>
<evidence type="ECO:0000313" key="22">
    <source>
        <dbReference type="EMBL" id="CAJ0964345.1"/>
    </source>
</evidence>
<evidence type="ECO:0000256" key="14">
    <source>
        <dbReference type="ARBA" id="ARBA00023098"/>
    </source>
</evidence>
<keyword evidence="10 21" id="KW-0808">Transferase</keyword>
<gene>
    <name evidence="22" type="ORF">RIMI_LOCUS19107552</name>
</gene>
<evidence type="ECO:0000256" key="20">
    <source>
        <dbReference type="ARBA" id="ARBA00031502"/>
    </source>
</evidence>
<evidence type="ECO:0000313" key="23">
    <source>
        <dbReference type="Proteomes" id="UP001176940"/>
    </source>
</evidence>
<dbReference type="EC" id="2.7.7.41" evidence="7 21"/>
<evidence type="ECO:0000256" key="12">
    <source>
        <dbReference type="ARBA" id="ARBA00022792"/>
    </source>
</evidence>
<proteinExistence type="inferred from homology"/>
<dbReference type="PIRSF" id="PIRSF028840">
    <property type="entry name" value="Mmp37"/>
    <property type="match status" value="1"/>
</dbReference>
<evidence type="ECO:0000256" key="1">
    <source>
        <dbReference type="ARBA" id="ARBA00001946"/>
    </source>
</evidence>
<evidence type="ECO:0000256" key="13">
    <source>
        <dbReference type="ARBA" id="ARBA00022842"/>
    </source>
</evidence>
<keyword evidence="23" id="KW-1185">Reference proteome</keyword>
<evidence type="ECO:0000256" key="3">
    <source>
        <dbReference type="ARBA" id="ARBA00004443"/>
    </source>
</evidence>
<comment type="subcellular location">
    <subcellularLocation>
        <location evidence="3 21">Mitochondrion inner membrane</location>
        <topology evidence="3 21">Peripheral membrane protein</topology>
        <orientation evidence="3 21">Matrix side</orientation>
    </subcellularLocation>
</comment>
<evidence type="ECO:0000256" key="21">
    <source>
        <dbReference type="PIRNR" id="PIRNR028840"/>
    </source>
</evidence>
<protein>
    <recommendedName>
        <fullName evidence="8 21">Phosphatidate cytidylyltransferase, mitochondrial</fullName>
        <ecNumber evidence="7 21">2.7.7.41</ecNumber>
    </recommendedName>
    <alternativeName>
        <fullName evidence="19 21">CDP-diacylglycerol synthase</fullName>
    </alternativeName>
    <alternativeName>
        <fullName evidence="20 21">Mitochondrial translocator assembly and maintenance protein 41 homolog</fullName>
    </alternativeName>
</protein>
<sequence>MFEISARVMALPALQGTGYQFRRILSNFPQDISLAFAYGSAVFKQIGASQTNAKNMVDFVFAVDDPVTWHTMNLMQNRSHYSALKYLGPKKISNIQDKYGAGVYYNTLVPCDGKVIKYGIVSTDTLVEDLLHWRTLYIAGRLHKPVKILVQKENGRLQTALTANLKSAVIASFLVLPESFSEEDLYLQIAGLSYSGDFRMVIGEDKAKVTNIVRPNLGHFQKLYSNILQECPQAVYKQSQGKIEVDKSPEGQFVQLMSLPKHLQQNITVLMDQPGRNRDVEEVLLQVAQDPDCGHVVQQAISGIVKSSSLSQSAKGIVTAGVKKTVSYSAKKLYKMMRSLRQIDTLQIRNQHFGSNQPGKKSRNVHEISEMFNFVKKKNAATEQALETTSMQN</sequence>
<name>A0ABN9MC73_9NEOB</name>
<evidence type="ECO:0000256" key="16">
    <source>
        <dbReference type="ARBA" id="ARBA00023136"/>
    </source>
</evidence>